<dbReference type="Proteomes" id="UP001182991">
    <property type="component" value="Unassembled WGS sequence"/>
</dbReference>
<evidence type="ECO:0000259" key="3">
    <source>
        <dbReference type="Pfam" id="PF13648"/>
    </source>
</evidence>
<evidence type="ECO:0000313" key="4">
    <source>
        <dbReference type="EMBL" id="MDT0294953.1"/>
    </source>
</evidence>
<protein>
    <submittedName>
        <fullName evidence="4">Lipocalin family protein</fullName>
    </submittedName>
</protein>
<keyword evidence="2" id="KW-0732">Signal</keyword>
<feature type="compositionally biased region" description="Acidic residues" evidence="1">
    <location>
        <begin position="24"/>
        <end position="72"/>
    </location>
</feature>
<comment type="caution">
    <text evidence="4">The sequence shown here is derived from an EMBL/GenBank/DDBJ whole genome shotgun (WGS) entry which is preliminary data.</text>
</comment>
<keyword evidence="5" id="KW-1185">Reference proteome</keyword>
<dbReference type="PROSITE" id="PS51257">
    <property type="entry name" value="PROKAR_LIPOPROTEIN"/>
    <property type="match status" value="1"/>
</dbReference>
<dbReference type="Pfam" id="PF13648">
    <property type="entry name" value="Lipocalin_4"/>
    <property type="match status" value="1"/>
</dbReference>
<sequence>MKISKLTILSIFLLIFTLSSCENEPLESEFQSEIENPTDDNPDDQGNDGDDNDEGNVDDDGNGEGNGDDDGNGDNGGNDQDDGNGDDDEPSVTILGNWNLIAKNGDPNSIMCPVTMNITETSITENEYYGNNCEQLDSLTDPYNLNGIILTIQTDVEDFVMEITTLTETDMVLETNDPDTNELTILSYERI</sequence>
<dbReference type="EMBL" id="JAVRBG010000009">
    <property type="protein sequence ID" value="MDT0294953.1"/>
    <property type="molecule type" value="Genomic_DNA"/>
</dbReference>
<accession>A0ABU2KJW2</accession>
<evidence type="ECO:0000256" key="2">
    <source>
        <dbReference type="SAM" id="SignalP"/>
    </source>
</evidence>
<dbReference type="RefSeq" id="WP_311401883.1">
    <property type="nucleotide sequence ID" value="NZ_JAVRBG010000009.1"/>
</dbReference>
<gene>
    <name evidence="4" type="ORF">RLT85_09930</name>
</gene>
<evidence type="ECO:0000256" key="1">
    <source>
        <dbReference type="SAM" id="MobiDB-lite"/>
    </source>
</evidence>
<proteinExistence type="predicted"/>
<feature type="chain" id="PRO_5045528643" evidence="2">
    <location>
        <begin position="22"/>
        <end position="191"/>
    </location>
</feature>
<feature type="region of interest" description="Disordered" evidence="1">
    <location>
        <begin position="24"/>
        <end position="93"/>
    </location>
</feature>
<dbReference type="InterPro" id="IPR024311">
    <property type="entry name" value="Lipocalin-like"/>
</dbReference>
<feature type="domain" description="Lipocalin-like" evidence="3">
    <location>
        <begin position="94"/>
        <end position="173"/>
    </location>
</feature>
<evidence type="ECO:0000313" key="5">
    <source>
        <dbReference type="Proteomes" id="UP001182991"/>
    </source>
</evidence>
<organism evidence="4 5">
    <name type="scientific">Mesonia ostreae</name>
    <dbReference type="NCBI Taxonomy" id="861110"/>
    <lineage>
        <taxon>Bacteria</taxon>
        <taxon>Pseudomonadati</taxon>
        <taxon>Bacteroidota</taxon>
        <taxon>Flavobacteriia</taxon>
        <taxon>Flavobacteriales</taxon>
        <taxon>Flavobacteriaceae</taxon>
        <taxon>Mesonia</taxon>
    </lineage>
</organism>
<name>A0ABU2KJW2_9FLAO</name>
<reference evidence="5" key="1">
    <citation type="submission" date="2023-07" db="EMBL/GenBank/DDBJ databases">
        <title>Isolating and identifying novel microbial strains from the Mariana Trench.</title>
        <authorList>
            <person name="Fu H."/>
        </authorList>
    </citation>
    <scope>NUCLEOTIDE SEQUENCE [LARGE SCALE GENOMIC DNA]</scope>
    <source>
        <strain evidence="5">T-y2</strain>
    </source>
</reference>
<feature type="signal peptide" evidence="2">
    <location>
        <begin position="1"/>
        <end position="21"/>
    </location>
</feature>
<feature type="compositionally biased region" description="Acidic residues" evidence="1">
    <location>
        <begin position="79"/>
        <end position="90"/>
    </location>
</feature>